<evidence type="ECO:0000256" key="1">
    <source>
        <dbReference type="ARBA" id="ARBA00001936"/>
    </source>
</evidence>
<dbReference type="CDD" id="cd18805">
    <property type="entry name" value="SF2_C_suv3"/>
    <property type="match status" value="1"/>
</dbReference>
<dbReference type="Gene3D" id="1.20.58.1080">
    <property type="match status" value="1"/>
</dbReference>
<evidence type="ECO:0000256" key="6">
    <source>
        <dbReference type="ARBA" id="ARBA00022741"/>
    </source>
</evidence>
<keyword evidence="9" id="KW-0067">ATP-binding</keyword>
<dbReference type="Proteomes" id="UP000014760">
    <property type="component" value="Unassembled WGS sequence"/>
</dbReference>
<comment type="cofactor">
    <cofactor evidence="2">
        <name>Mg(2+)</name>
        <dbReference type="ChEBI" id="CHEBI:18420"/>
    </cofactor>
</comment>
<evidence type="ECO:0000313" key="16">
    <source>
        <dbReference type="Proteomes" id="UP000014760"/>
    </source>
</evidence>
<dbReference type="SUPFAM" id="SSF52540">
    <property type="entry name" value="P-loop containing nucleoside triphosphate hydrolases"/>
    <property type="match status" value="1"/>
</dbReference>
<dbReference type="GO" id="GO:0016787">
    <property type="term" value="F:hydrolase activity"/>
    <property type="evidence" value="ECO:0007669"/>
    <property type="project" value="UniProtKB-KW"/>
</dbReference>
<comment type="catalytic activity">
    <reaction evidence="12">
        <text>ATP + H2O = ADP + phosphate + H(+)</text>
        <dbReference type="Rhea" id="RHEA:13065"/>
        <dbReference type="ChEBI" id="CHEBI:15377"/>
        <dbReference type="ChEBI" id="CHEBI:15378"/>
        <dbReference type="ChEBI" id="CHEBI:30616"/>
        <dbReference type="ChEBI" id="CHEBI:43474"/>
        <dbReference type="ChEBI" id="CHEBI:456216"/>
        <dbReference type="EC" id="3.6.4.13"/>
    </reaction>
</comment>
<protein>
    <recommendedName>
        <fullName evidence="5">RNA helicase</fullName>
        <ecNumber evidence="5">3.6.4.13</ecNumber>
    </recommendedName>
</protein>
<dbReference type="Pfam" id="PF12513">
    <property type="entry name" value="SUV3_C"/>
    <property type="match status" value="1"/>
</dbReference>
<dbReference type="EnsemblMetazoa" id="CapteT184427">
    <property type="protein sequence ID" value="CapteP184427"/>
    <property type="gene ID" value="CapteG184427"/>
</dbReference>
<evidence type="ECO:0000256" key="5">
    <source>
        <dbReference type="ARBA" id="ARBA00012552"/>
    </source>
</evidence>
<dbReference type="PANTHER" id="PTHR12131">
    <property type="entry name" value="ATP-DEPENDENT RNA AND DNA HELICASE"/>
    <property type="match status" value="1"/>
</dbReference>
<keyword evidence="10" id="KW-0809">Transit peptide</keyword>
<name>R7UPI5_CAPTE</name>
<reference evidence="16" key="1">
    <citation type="submission" date="2012-12" db="EMBL/GenBank/DDBJ databases">
        <authorList>
            <person name="Hellsten U."/>
            <person name="Grimwood J."/>
            <person name="Chapman J.A."/>
            <person name="Shapiro H."/>
            <person name="Aerts A."/>
            <person name="Otillar R.P."/>
            <person name="Terry A.Y."/>
            <person name="Boore J.L."/>
            <person name="Simakov O."/>
            <person name="Marletaz F."/>
            <person name="Cho S.-J."/>
            <person name="Edsinger-Gonzales E."/>
            <person name="Havlak P."/>
            <person name="Kuo D.-H."/>
            <person name="Larsson T."/>
            <person name="Lv J."/>
            <person name="Arendt D."/>
            <person name="Savage R."/>
            <person name="Osoegawa K."/>
            <person name="de Jong P."/>
            <person name="Lindberg D.R."/>
            <person name="Seaver E.C."/>
            <person name="Weisblat D.A."/>
            <person name="Putnam N.H."/>
            <person name="Grigoriev I.V."/>
            <person name="Rokhsar D.S."/>
        </authorList>
    </citation>
    <scope>NUCLEOTIDE SEQUENCE</scope>
    <source>
        <strain evidence="16">I ESC-2004</strain>
    </source>
</reference>
<dbReference type="Gene3D" id="1.20.272.40">
    <property type="match status" value="1"/>
</dbReference>
<dbReference type="STRING" id="283909.R7UPI5"/>
<evidence type="ECO:0000256" key="2">
    <source>
        <dbReference type="ARBA" id="ARBA00001946"/>
    </source>
</evidence>
<accession>R7UPI5</accession>
<keyword evidence="6" id="KW-0547">Nucleotide-binding</keyword>
<evidence type="ECO:0000256" key="7">
    <source>
        <dbReference type="ARBA" id="ARBA00022801"/>
    </source>
</evidence>
<dbReference type="PROSITE" id="PS51194">
    <property type="entry name" value="HELICASE_CTER"/>
    <property type="match status" value="1"/>
</dbReference>
<evidence type="ECO:0000256" key="4">
    <source>
        <dbReference type="ARBA" id="ARBA00008708"/>
    </source>
</evidence>
<evidence type="ECO:0000256" key="12">
    <source>
        <dbReference type="ARBA" id="ARBA00047984"/>
    </source>
</evidence>
<dbReference type="FunFam" id="3.40.50.300:FF:000269">
    <property type="entry name" value="ATP-dependent RNA helicase SUPV3L1, mitochondrial"/>
    <property type="match status" value="1"/>
</dbReference>
<dbReference type="Pfam" id="PF22527">
    <property type="entry name" value="DEXQc_Suv3"/>
    <property type="match status" value="1"/>
</dbReference>
<dbReference type="EMBL" id="AMQN01006769">
    <property type="status" value="NOT_ANNOTATED_CDS"/>
    <property type="molecule type" value="Genomic_DNA"/>
</dbReference>
<keyword evidence="16" id="KW-1185">Reference proteome</keyword>
<dbReference type="CDD" id="cd17913">
    <property type="entry name" value="DEXQc_Suv3"/>
    <property type="match status" value="1"/>
</dbReference>
<keyword evidence="7" id="KW-0378">Hydrolase</keyword>
<dbReference type="InterPro" id="IPR027417">
    <property type="entry name" value="P-loop_NTPase"/>
</dbReference>
<evidence type="ECO:0000256" key="3">
    <source>
        <dbReference type="ARBA" id="ARBA00004173"/>
    </source>
</evidence>
<dbReference type="GO" id="GO:0000965">
    <property type="term" value="P:mitochondrial RNA 3'-end processing"/>
    <property type="evidence" value="ECO:0007669"/>
    <property type="project" value="TreeGrafter"/>
</dbReference>
<dbReference type="Gene3D" id="3.40.50.300">
    <property type="entry name" value="P-loop containing nucleotide triphosphate hydrolases"/>
    <property type="match status" value="2"/>
</dbReference>
<comment type="similarity">
    <text evidence="4">Belongs to the helicase family.</text>
</comment>
<organism evidence="14">
    <name type="scientific">Capitella teleta</name>
    <name type="common">Polychaete worm</name>
    <dbReference type="NCBI Taxonomy" id="283909"/>
    <lineage>
        <taxon>Eukaryota</taxon>
        <taxon>Metazoa</taxon>
        <taxon>Spiralia</taxon>
        <taxon>Lophotrochozoa</taxon>
        <taxon>Annelida</taxon>
        <taxon>Polychaeta</taxon>
        <taxon>Sedentaria</taxon>
        <taxon>Scolecida</taxon>
        <taxon>Capitellidae</taxon>
        <taxon>Capitella</taxon>
    </lineage>
</organism>
<keyword evidence="11" id="KW-0496">Mitochondrion</keyword>
<evidence type="ECO:0000259" key="13">
    <source>
        <dbReference type="PROSITE" id="PS51194"/>
    </source>
</evidence>
<reference evidence="14 16" key="2">
    <citation type="journal article" date="2013" name="Nature">
        <title>Insights into bilaterian evolution from three spiralian genomes.</title>
        <authorList>
            <person name="Simakov O."/>
            <person name="Marletaz F."/>
            <person name="Cho S.J."/>
            <person name="Edsinger-Gonzales E."/>
            <person name="Havlak P."/>
            <person name="Hellsten U."/>
            <person name="Kuo D.H."/>
            <person name="Larsson T."/>
            <person name="Lv J."/>
            <person name="Arendt D."/>
            <person name="Savage R."/>
            <person name="Osoegawa K."/>
            <person name="de Jong P."/>
            <person name="Grimwood J."/>
            <person name="Chapman J.A."/>
            <person name="Shapiro H."/>
            <person name="Aerts A."/>
            <person name="Otillar R.P."/>
            <person name="Terry A.Y."/>
            <person name="Boore J.L."/>
            <person name="Grigoriev I.V."/>
            <person name="Lindberg D.R."/>
            <person name="Seaver E.C."/>
            <person name="Weisblat D.A."/>
            <person name="Putnam N.H."/>
            <person name="Rokhsar D.S."/>
        </authorList>
    </citation>
    <scope>NUCLEOTIDE SEQUENCE</scope>
    <source>
        <strain evidence="14 16">I ESC-2004</strain>
    </source>
</reference>
<dbReference type="HOGENOM" id="CLU_010647_3_2_1"/>
<dbReference type="OrthoDB" id="6692397at2759"/>
<dbReference type="GO" id="GO:0045025">
    <property type="term" value="C:mitochondrial degradosome"/>
    <property type="evidence" value="ECO:0007669"/>
    <property type="project" value="TreeGrafter"/>
</dbReference>
<evidence type="ECO:0000313" key="14">
    <source>
        <dbReference type="EMBL" id="ELU08439.1"/>
    </source>
</evidence>
<sequence length="774" mass="87221">MNRYPLLHCINRQTLTNTMYRQISNPLLKLISSNSSLVRCVLERSRAHACSRRFCIQTVPHRVIFNVPVRSKHTRPEPKVLGRTTKKRKTMLEMKRNSKPKPAPTLESLVVPVPVEPHVSKNSTDIGAELAGVLKREEVVSVFRLLSVDKSCMEVAAEKGITGDLYRKAMLDFKRFCVESIELPVEMHIILKDIANGAGHVSDMLPFFMEHAIAMYPHLRCLEDLKKISDLSSPVHWYPAARAVKRRIIYHSGPTNSGKTYQALQKFFRAESGVYCGPLRLLANEIFHRSNREGTPCDLVTGEERICVDPDGNPACHVSCTVEMTSLDTPYEVAVIDEIQMLRDENRGWAWTRALLGINAEEVHVCGEGTAEEFIREIAESVGDTFEMNTYERLTPLEVMDEPLGDLKYVQPGDAVVCFTKADIYKVSQKLETIGIESAVIYGSLPSGTKVSQANNFNNPNHPAKVLVATDAIGMGLNLSIQRIVFYSLNKPSVDGEGNFTKSSIKPHEALQIAGRAGRFGKTKKTGLVTTLFGEDLPKLKKLMATSIQKIEKVGLQPAVNQIELFAYHLPQSTLSNLIDIFMTLCSLDHSRYFMCRMDSFKTLADVIEGVPLDLTVRYTFCCSPISTTKPFVIAAMLMMARRFSKGSPLTEKFLTSVIEWPLKSPKTLADLVHLEDVFDVLDLYLWLGYRFPDMFVHMEETRAMQGVLELKIQEAVQEIVRLLLNETRRAQGNPLIPGKKLREKVPEMSIKETLLKDGVLRKLMKTNNKKHRR</sequence>
<dbReference type="AlphaFoldDB" id="R7UPI5"/>
<keyword evidence="8" id="KW-0347">Helicase</keyword>
<dbReference type="GO" id="GO:0005524">
    <property type="term" value="F:ATP binding"/>
    <property type="evidence" value="ECO:0007669"/>
    <property type="project" value="UniProtKB-KW"/>
</dbReference>
<dbReference type="GO" id="GO:0003724">
    <property type="term" value="F:RNA helicase activity"/>
    <property type="evidence" value="ECO:0007669"/>
    <property type="project" value="UniProtKB-EC"/>
</dbReference>
<dbReference type="InterPro" id="IPR041453">
    <property type="entry name" value="Suv3_N"/>
</dbReference>
<feature type="domain" description="Helicase C-terminal" evidence="13">
    <location>
        <begin position="403"/>
        <end position="564"/>
    </location>
</feature>
<dbReference type="FunFam" id="1.20.58.1080:FF:000001">
    <property type="entry name" value="ATP-dependent RNA helicase SUPV3L1, mitochondrial"/>
    <property type="match status" value="1"/>
</dbReference>
<comment type="cofactor">
    <cofactor evidence="1">
        <name>Mn(2+)</name>
        <dbReference type="ChEBI" id="CHEBI:29035"/>
    </cofactor>
</comment>
<evidence type="ECO:0000313" key="15">
    <source>
        <dbReference type="EnsemblMetazoa" id="CapteP184427"/>
    </source>
</evidence>
<dbReference type="InterPro" id="IPR050699">
    <property type="entry name" value="RNA-DNA_Helicase"/>
</dbReference>
<evidence type="ECO:0000256" key="9">
    <source>
        <dbReference type="ARBA" id="ARBA00022840"/>
    </source>
</evidence>
<dbReference type="InterPro" id="IPR041082">
    <property type="entry name" value="Suv3_C_1"/>
</dbReference>
<reference evidence="15" key="3">
    <citation type="submission" date="2015-06" db="UniProtKB">
        <authorList>
            <consortium name="EnsemblMetazoa"/>
        </authorList>
    </citation>
    <scope>IDENTIFICATION</scope>
</reference>
<dbReference type="Pfam" id="PF00271">
    <property type="entry name" value="Helicase_C"/>
    <property type="match status" value="1"/>
</dbReference>
<comment type="subcellular location">
    <subcellularLocation>
        <location evidence="3">Mitochondrion</location>
    </subcellularLocation>
</comment>
<evidence type="ECO:0000256" key="11">
    <source>
        <dbReference type="ARBA" id="ARBA00023128"/>
    </source>
</evidence>
<dbReference type="Pfam" id="PF18114">
    <property type="entry name" value="Suv3_N"/>
    <property type="match status" value="1"/>
</dbReference>
<dbReference type="InterPro" id="IPR001650">
    <property type="entry name" value="Helicase_C-like"/>
</dbReference>
<dbReference type="Gene3D" id="1.10.1740.140">
    <property type="match status" value="1"/>
</dbReference>
<dbReference type="EMBL" id="KB299094">
    <property type="protein sequence ID" value="ELU08439.1"/>
    <property type="molecule type" value="Genomic_DNA"/>
</dbReference>
<dbReference type="EC" id="3.6.4.13" evidence="5"/>
<dbReference type="FunCoup" id="R7UPI5">
    <property type="interactions" value="1771"/>
</dbReference>
<dbReference type="PANTHER" id="PTHR12131:SF1">
    <property type="entry name" value="ATP-DEPENDENT RNA HELICASE SUPV3L1, MITOCHONDRIAL-RELATED"/>
    <property type="match status" value="1"/>
</dbReference>
<dbReference type="OMA" id="QPANWYT"/>
<dbReference type="FunFam" id="3.40.50.300:FF:000446">
    <property type="entry name" value="ATP-dependent RNA helicase SUPV3L1, mitochondrial"/>
    <property type="match status" value="1"/>
</dbReference>
<dbReference type="SMART" id="SM00490">
    <property type="entry name" value="HELICc"/>
    <property type="match status" value="1"/>
</dbReference>
<dbReference type="InterPro" id="IPR055206">
    <property type="entry name" value="DEXQc_SUV3"/>
</dbReference>
<evidence type="ECO:0000256" key="8">
    <source>
        <dbReference type="ARBA" id="ARBA00022806"/>
    </source>
</evidence>
<dbReference type="InterPro" id="IPR044774">
    <property type="entry name" value="Suv3_DEXQc"/>
</dbReference>
<dbReference type="InterPro" id="IPR022192">
    <property type="entry name" value="SUV3_C"/>
</dbReference>
<gene>
    <name evidence="14" type="ORF">CAPTEDRAFT_184427</name>
</gene>
<dbReference type="Pfam" id="PF18147">
    <property type="entry name" value="Suv3_C_1"/>
    <property type="match status" value="1"/>
</dbReference>
<proteinExistence type="inferred from homology"/>
<evidence type="ECO:0000256" key="10">
    <source>
        <dbReference type="ARBA" id="ARBA00022946"/>
    </source>
</evidence>